<evidence type="ECO:0000256" key="10">
    <source>
        <dbReference type="ARBA" id="ARBA00022967"/>
    </source>
</evidence>
<gene>
    <name evidence="18" type="ORF">KDA27_01680</name>
</gene>
<evidence type="ECO:0000256" key="2">
    <source>
        <dbReference type="ARBA" id="ARBA00004496"/>
    </source>
</evidence>
<keyword evidence="9" id="KW-0653">Protein transport</keyword>
<dbReference type="InterPro" id="IPR005714">
    <property type="entry name" value="ATPase_T3SS_FliI/YscN"/>
</dbReference>
<keyword evidence="7" id="KW-0375">Hydrogen ion transport</keyword>
<dbReference type="GO" id="GO:0030257">
    <property type="term" value="C:type III protein secretion system complex"/>
    <property type="evidence" value="ECO:0007669"/>
    <property type="project" value="InterPro"/>
</dbReference>
<dbReference type="NCBIfam" id="TIGR01026">
    <property type="entry name" value="fliI_yscN"/>
    <property type="match status" value="1"/>
</dbReference>
<dbReference type="GO" id="GO:0045259">
    <property type="term" value="C:proton-transporting ATP synthase complex"/>
    <property type="evidence" value="ECO:0007669"/>
    <property type="project" value="UniProtKB-KW"/>
</dbReference>
<dbReference type="CDD" id="cd18117">
    <property type="entry name" value="ATP-synt_flagellum-secretory_path_III_N"/>
    <property type="match status" value="1"/>
</dbReference>
<reference evidence="18" key="1">
    <citation type="submission" date="2020-04" db="EMBL/GenBank/DDBJ databases">
        <authorList>
            <person name="Zhang T."/>
        </authorList>
    </citation>
    <scope>NUCLEOTIDE SEQUENCE</scope>
    <source>
        <strain evidence="18">HKST-UBA02</strain>
    </source>
</reference>
<comment type="subcellular location">
    <subcellularLocation>
        <location evidence="2">Cytoplasm</location>
    </subcellularLocation>
    <subcellularLocation>
        <location evidence="1">Membrane</location>
    </subcellularLocation>
</comment>
<dbReference type="InterPro" id="IPR000194">
    <property type="entry name" value="ATPase_F1/V1/A1_a/bsu_nucl-bd"/>
</dbReference>
<dbReference type="CDD" id="cd01136">
    <property type="entry name" value="ATPase_flagellum-secretory_path_III"/>
    <property type="match status" value="1"/>
</dbReference>
<evidence type="ECO:0000256" key="15">
    <source>
        <dbReference type="ARBA" id="ARBA00026013"/>
    </source>
</evidence>
<dbReference type="Pfam" id="PF02874">
    <property type="entry name" value="ATP-synt_ab_N"/>
    <property type="match status" value="1"/>
</dbReference>
<dbReference type="SUPFAM" id="SSF52540">
    <property type="entry name" value="P-loop containing nucleoside triphosphate hydrolases"/>
    <property type="match status" value="1"/>
</dbReference>
<comment type="subunit">
    <text evidence="15">F-type ATPases have 2 components, CF(1) - the catalytic core - and CF(0) - the membrane proton channel. CF(1) has five subunits: alpha(3), beta(3), gamma(1), delta(1), epsilon(1). CF(0) has four main subunits: a(1), b(1), b'(1) and c(9-12).</text>
</comment>
<keyword evidence="11" id="KW-0406">Ion transport</keyword>
<feature type="compositionally biased region" description="Gly residues" evidence="16">
    <location>
        <begin position="507"/>
        <end position="516"/>
    </location>
</feature>
<keyword evidence="5" id="KW-0963">Cytoplasm</keyword>
<evidence type="ECO:0000256" key="7">
    <source>
        <dbReference type="ARBA" id="ARBA00022781"/>
    </source>
</evidence>
<dbReference type="EMBL" id="JAGQHS010000004">
    <property type="protein sequence ID" value="MCA9754483.1"/>
    <property type="molecule type" value="Genomic_DNA"/>
</dbReference>
<feature type="domain" description="AAA+ ATPase" evidence="17">
    <location>
        <begin position="161"/>
        <end position="342"/>
    </location>
</feature>
<keyword evidence="13" id="KW-0139">CF(1)</keyword>
<evidence type="ECO:0000256" key="14">
    <source>
        <dbReference type="ARBA" id="ARBA00023310"/>
    </source>
</evidence>
<dbReference type="FunFam" id="3.40.50.300:FF:002432">
    <property type="entry name" value="ATP synthase subunit alpha, mitochondrial"/>
    <property type="match status" value="1"/>
</dbReference>
<dbReference type="GO" id="GO:0005737">
    <property type="term" value="C:cytoplasm"/>
    <property type="evidence" value="ECO:0007669"/>
    <property type="project" value="UniProtKB-SubCell"/>
</dbReference>
<dbReference type="InterPro" id="IPR027417">
    <property type="entry name" value="P-loop_NTPase"/>
</dbReference>
<dbReference type="PANTHER" id="PTHR15184:SF9">
    <property type="entry name" value="SPI-1 TYPE 3 SECRETION SYSTEM ATPASE"/>
    <property type="match status" value="1"/>
</dbReference>
<name>A0A956N8Y2_UNCEI</name>
<comment type="similarity">
    <text evidence="3">Belongs to the ATPase alpha/beta chains family.</text>
</comment>
<evidence type="ECO:0000259" key="17">
    <source>
        <dbReference type="SMART" id="SM00382"/>
    </source>
</evidence>
<dbReference type="Gene3D" id="3.40.50.12240">
    <property type="match status" value="1"/>
</dbReference>
<proteinExistence type="inferred from homology"/>
<dbReference type="GO" id="GO:0030254">
    <property type="term" value="P:protein secretion by the type III secretion system"/>
    <property type="evidence" value="ECO:0007669"/>
    <property type="project" value="InterPro"/>
</dbReference>
<dbReference type="Pfam" id="PF00006">
    <property type="entry name" value="ATP-synt_ab"/>
    <property type="match status" value="1"/>
</dbReference>
<keyword evidence="12" id="KW-0472">Membrane</keyword>
<organism evidence="18 19">
    <name type="scientific">Eiseniibacteriota bacterium</name>
    <dbReference type="NCBI Taxonomy" id="2212470"/>
    <lineage>
        <taxon>Bacteria</taxon>
        <taxon>Candidatus Eiseniibacteriota</taxon>
    </lineage>
</organism>
<sequence>MNLEVARVLDRCRSRVAEVHAPEAVGRVVRVAGPLIESIGPVASVGELCRIGRPGDEMELAEVVGFQGPRLLLMTFGRTHGFHAGAPVWGTGAEVQVPVGHGLLGRVVDALGNPIDDRGPLERTRMAALDMNAPHPLQRTPIREPLGTGIRAIDAFLTLGRGQRMGVFAGSGVGKSVLLGDIARFTEADVAVVALVGERGREVGEFLRRDLGEAGLSRAVVVVATADQPPLLRVKAAFTATRIAEAFRDEGRQVLLLMDSLTRVAMAQREIGLTRGEPPTTRGYTPSVFSLLPQLLERAGSGEEGSVTGLYTVLVEGDDMNDPIADAARSILDGHVVLSRKLANKGHFPAIDVLSSISRLATEVSSTDHLTAQRQVRRWLAAYADSEDLIQLGAYARGADPAVDEAIDRMPNILSFLRQNQGEGADRDEVLTGLDELVIGSTAHPAGRPDIAVRGATDEEVSIRSRGTGAREASGGPGGGDPSRRTTADGTNGSVGTGPGRRDLGSVGLGASGGGRLRTLDLGDPEAVAPRGDRAPGR</sequence>
<keyword evidence="14" id="KW-0066">ATP synthesis</keyword>
<dbReference type="SMART" id="SM00382">
    <property type="entry name" value="AAA"/>
    <property type="match status" value="1"/>
</dbReference>
<dbReference type="GO" id="GO:0005524">
    <property type="term" value="F:ATP binding"/>
    <property type="evidence" value="ECO:0007669"/>
    <property type="project" value="UniProtKB-KW"/>
</dbReference>
<dbReference type="InterPro" id="IPR003593">
    <property type="entry name" value="AAA+_ATPase"/>
</dbReference>
<evidence type="ECO:0000256" key="5">
    <source>
        <dbReference type="ARBA" id="ARBA00022490"/>
    </source>
</evidence>
<evidence type="ECO:0000256" key="6">
    <source>
        <dbReference type="ARBA" id="ARBA00022741"/>
    </source>
</evidence>
<dbReference type="InterPro" id="IPR040627">
    <property type="entry name" value="T3SS_ATPase_C"/>
</dbReference>
<evidence type="ECO:0000256" key="9">
    <source>
        <dbReference type="ARBA" id="ARBA00022927"/>
    </source>
</evidence>
<keyword evidence="10" id="KW-1278">Translocase</keyword>
<evidence type="ECO:0000256" key="8">
    <source>
        <dbReference type="ARBA" id="ARBA00022840"/>
    </source>
</evidence>
<comment type="caution">
    <text evidence="18">The sequence shown here is derived from an EMBL/GenBank/DDBJ whole genome shotgun (WGS) entry which is preliminary data.</text>
</comment>
<evidence type="ECO:0000256" key="11">
    <source>
        <dbReference type="ARBA" id="ARBA00023065"/>
    </source>
</evidence>
<dbReference type="FunFam" id="3.40.50.12240:FF:000002">
    <property type="entry name" value="Flagellum-specific ATP synthase FliI"/>
    <property type="match status" value="1"/>
</dbReference>
<evidence type="ECO:0000256" key="12">
    <source>
        <dbReference type="ARBA" id="ARBA00023136"/>
    </source>
</evidence>
<reference evidence="18" key="2">
    <citation type="journal article" date="2021" name="Microbiome">
        <title>Successional dynamics and alternative stable states in a saline activated sludge microbial community over 9 years.</title>
        <authorList>
            <person name="Wang Y."/>
            <person name="Ye J."/>
            <person name="Ju F."/>
            <person name="Liu L."/>
            <person name="Boyd J.A."/>
            <person name="Deng Y."/>
            <person name="Parks D.H."/>
            <person name="Jiang X."/>
            <person name="Yin X."/>
            <person name="Woodcroft B.J."/>
            <person name="Tyson G.W."/>
            <person name="Hugenholtz P."/>
            <person name="Polz M.F."/>
            <person name="Zhang T."/>
        </authorList>
    </citation>
    <scope>NUCLEOTIDE SEQUENCE</scope>
    <source>
        <strain evidence="18">HKST-UBA02</strain>
    </source>
</reference>
<dbReference type="GO" id="GO:0046933">
    <property type="term" value="F:proton-transporting ATP synthase activity, rotational mechanism"/>
    <property type="evidence" value="ECO:0007669"/>
    <property type="project" value="TreeGrafter"/>
</dbReference>
<evidence type="ECO:0000256" key="16">
    <source>
        <dbReference type="SAM" id="MobiDB-lite"/>
    </source>
</evidence>
<protein>
    <submittedName>
        <fullName evidence="18">FliI/YscN family ATPase</fullName>
    </submittedName>
</protein>
<evidence type="ECO:0000256" key="4">
    <source>
        <dbReference type="ARBA" id="ARBA00022448"/>
    </source>
</evidence>
<dbReference type="AlphaFoldDB" id="A0A956N8Y2"/>
<accession>A0A956N8Y2</accession>
<evidence type="ECO:0000313" key="19">
    <source>
        <dbReference type="Proteomes" id="UP000739538"/>
    </source>
</evidence>
<dbReference type="Proteomes" id="UP000739538">
    <property type="component" value="Unassembled WGS sequence"/>
</dbReference>
<keyword evidence="6" id="KW-0547">Nucleotide-binding</keyword>
<dbReference type="PANTHER" id="PTHR15184">
    <property type="entry name" value="ATP SYNTHASE"/>
    <property type="match status" value="1"/>
</dbReference>
<dbReference type="GO" id="GO:0016887">
    <property type="term" value="F:ATP hydrolysis activity"/>
    <property type="evidence" value="ECO:0007669"/>
    <property type="project" value="InterPro"/>
</dbReference>
<keyword evidence="4" id="KW-0813">Transport</keyword>
<dbReference type="InterPro" id="IPR050053">
    <property type="entry name" value="ATPase_alpha/beta_chains"/>
</dbReference>
<dbReference type="InterPro" id="IPR004100">
    <property type="entry name" value="ATPase_F1/V1/A1_a/bsu_N"/>
</dbReference>
<evidence type="ECO:0000256" key="3">
    <source>
        <dbReference type="ARBA" id="ARBA00008936"/>
    </source>
</evidence>
<evidence type="ECO:0000313" key="18">
    <source>
        <dbReference type="EMBL" id="MCA9754483.1"/>
    </source>
</evidence>
<evidence type="ECO:0000256" key="13">
    <source>
        <dbReference type="ARBA" id="ARBA00023196"/>
    </source>
</evidence>
<feature type="region of interest" description="Disordered" evidence="16">
    <location>
        <begin position="443"/>
        <end position="538"/>
    </location>
</feature>
<dbReference type="Pfam" id="PF18269">
    <property type="entry name" value="T3SS_ATPase_C"/>
    <property type="match status" value="1"/>
</dbReference>
<evidence type="ECO:0000256" key="1">
    <source>
        <dbReference type="ARBA" id="ARBA00004370"/>
    </source>
</evidence>
<keyword evidence="8" id="KW-0067">ATP-binding</keyword>